<dbReference type="AlphaFoldDB" id="A0A512BMU4"/>
<comment type="caution">
    <text evidence="1">The sequence shown here is derived from an EMBL/GenBank/DDBJ whole genome shotgun (WGS) entry which is preliminary data.</text>
</comment>
<evidence type="ECO:0000313" key="1">
    <source>
        <dbReference type="EMBL" id="GEO13268.1"/>
    </source>
</evidence>
<reference evidence="1 2" key="1">
    <citation type="submission" date="2019-07" db="EMBL/GenBank/DDBJ databases">
        <title>Whole genome shotgun sequence of Microvirga aerophila NBRC 106136.</title>
        <authorList>
            <person name="Hosoyama A."/>
            <person name="Uohara A."/>
            <person name="Ohji S."/>
            <person name="Ichikawa N."/>
        </authorList>
    </citation>
    <scope>NUCLEOTIDE SEQUENCE [LARGE SCALE GENOMIC DNA]</scope>
    <source>
        <strain evidence="1 2">NBRC 106136</strain>
    </source>
</reference>
<name>A0A512BMU4_9HYPH</name>
<accession>A0A512BMU4</accession>
<proteinExistence type="predicted"/>
<dbReference type="RefSeq" id="WP_162815617.1">
    <property type="nucleotide sequence ID" value="NZ_QOIO01000010.1"/>
</dbReference>
<sequence>MATGMVEMAAMVTEAATLEDPPAAVKEMVGAKAAAVPATRAEAAQASQTAAPAVGKAAAGLEAAWVVGVA</sequence>
<organism evidence="1 2">
    <name type="scientific">Microvirga aerophila</name>
    <dbReference type="NCBI Taxonomy" id="670291"/>
    <lineage>
        <taxon>Bacteria</taxon>
        <taxon>Pseudomonadati</taxon>
        <taxon>Pseudomonadota</taxon>
        <taxon>Alphaproteobacteria</taxon>
        <taxon>Hyphomicrobiales</taxon>
        <taxon>Methylobacteriaceae</taxon>
        <taxon>Microvirga</taxon>
    </lineage>
</organism>
<dbReference type="Proteomes" id="UP000321085">
    <property type="component" value="Unassembled WGS sequence"/>
</dbReference>
<gene>
    <name evidence="1" type="ORF">MAE02_09640</name>
</gene>
<evidence type="ECO:0000313" key="2">
    <source>
        <dbReference type="Proteomes" id="UP000321085"/>
    </source>
</evidence>
<protein>
    <submittedName>
        <fullName evidence="1">Uncharacterized protein</fullName>
    </submittedName>
</protein>
<keyword evidence="2" id="KW-1185">Reference proteome</keyword>
<dbReference type="EMBL" id="BJYU01000008">
    <property type="protein sequence ID" value="GEO13268.1"/>
    <property type="molecule type" value="Genomic_DNA"/>
</dbReference>